<sequence>MNLSLGLETFKNRQAHNNADDWSINGLPSLADGQNPNIGPLMADEWPIDTVSKSPVIHLASHSANGWPINDYRWFADN</sequence>
<accession>A0AAV7HTH5</accession>
<protein>
    <submittedName>
        <fullName evidence="1">Uncharacterized protein</fullName>
    </submittedName>
</protein>
<evidence type="ECO:0000313" key="2">
    <source>
        <dbReference type="Proteomes" id="UP000826195"/>
    </source>
</evidence>
<keyword evidence="2" id="KW-1185">Reference proteome</keyword>
<dbReference type="EMBL" id="JAHXZJ010002982">
    <property type="protein sequence ID" value="KAH0534696.1"/>
    <property type="molecule type" value="Genomic_DNA"/>
</dbReference>
<dbReference type="Proteomes" id="UP000826195">
    <property type="component" value="Unassembled WGS sequence"/>
</dbReference>
<proteinExistence type="predicted"/>
<organism evidence="1 2">
    <name type="scientific">Cotesia glomerata</name>
    <name type="common">Lepidopteran parasitic wasp</name>
    <name type="synonym">Apanteles glomeratus</name>
    <dbReference type="NCBI Taxonomy" id="32391"/>
    <lineage>
        <taxon>Eukaryota</taxon>
        <taxon>Metazoa</taxon>
        <taxon>Ecdysozoa</taxon>
        <taxon>Arthropoda</taxon>
        <taxon>Hexapoda</taxon>
        <taxon>Insecta</taxon>
        <taxon>Pterygota</taxon>
        <taxon>Neoptera</taxon>
        <taxon>Endopterygota</taxon>
        <taxon>Hymenoptera</taxon>
        <taxon>Apocrita</taxon>
        <taxon>Ichneumonoidea</taxon>
        <taxon>Braconidae</taxon>
        <taxon>Microgastrinae</taxon>
        <taxon>Cotesia</taxon>
    </lineage>
</organism>
<comment type="caution">
    <text evidence="1">The sequence shown here is derived from an EMBL/GenBank/DDBJ whole genome shotgun (WGS) entry which is preliminary data.</text>
</comment>
<name>A0AAV7HTH5_COTGL</name>
<evidence type="ECO:0000313" key="1">
    <source>
        <dbReference type="EMBL" id="KAH0534696.1"/>
    </source>
</evidence>
<reference evidence="1 2" key="1">
    <citation type="journal article" date="2021" name="J. Hered.">
        <title>A chromosome-level genome assembly of the parasitoid wasp, Cotesia glomerata (Hymenoptera: Braconidae).</title>
        <authorList>
            <person name="Pinto B.J."/>
            <person name="Weis J.J."/>
            <person name="Gamble T."/>
            <person name="Ode P.J."/>
            <person name="Paul R."/>
            <person name="Zaspel J.M."/>
        </authorList>
    </citation>
    <scope>NUCLEOTIDE SEQUENCE [LARGE SCALE GENOMIC DNA]</scope>
    <source>
        <strain evidence="1">CgM1</strain>
    </source>
</reference>
<dbReference type="AlphaFoldDB" id="A0AAV7HTH5"/>
<gene>
    <name evidence="1" type="ORF">KQX54_007052</name>
</gene>